<name>A0ABS3QEU3_9BACT</name>
<keyword evidence="3" id="KW-1185">Reference proteome</keyword>
<evidence type="ECO:0000256" key="1">
    <source>
        <dbReference type="SAM" id="SignalP"/>
    </source>
</evidence>
<organism evidence="2 3">
    <name type="scientific">Hymenobacter negativus</name>
    <dbReference type="NCBI Taxonomy" id="2795026"/>
    <lineage>
        <taxon>Bacteria</taxon>
        <taxon>Pseudomonadati</taxon>
        <taxon>Bacteroidota</taxon>
        <taxon>Cytophagia</taxon>
        <taxon>Cytophagales</taxon>
        <taxon>Hymenobacteraceae</taxon>
        <taxon>Hymenobacter</taxon>
    </lineage>
</organism>
<evidence type="ECO:0000313" key="2">
    <source>
        <dbReference type="EMBL" id="MBO2009764.1"/>
    </source>
</evidence>
<dbReference type="EMBL" id="JAGETZ010000004">
    <property type="protein sequence ID" value="MBO2009764.1"/>
    <property type="molecule type" value="Genomic_DNA"/>
</dbReference>
<dbReference type="Proteomes" id="UP000664369">
    <property type="component" value="Unassembled WGS sequence"/>
</dbReference>
<evidence type="ECO:0008006" key="4">
    <source>
        <dbReference type="Google" id="ProtNLM"/>
    </source>
</evidence>
<sequence length="190" mass="20051">MHHFFTQLWLGHRISLLAGALLLAGSAQAQNQNVGIGTTTPAATAQLEVASTTKGFLPPRLTKAQRDAIVSPASGLLITQTDNTPGLYQYITGQGWVSVGTLNSESMATLAAPTTAVNLTPAATTIVYTTNSSSTIGSVTLQPGTEGQRLVIINNDTEYLPVISTSGTGNILPRYGARYIYTNGAWRRES</sequence>
<comment type="caution">
    <text evidence="2">The sequence shown here is derived from an EMBL/GenBank/DDBJ whole genome shotgun (WGS) entry which is preliminary data.</text>
</comment>
<feature type="chain" id="PRO_5047132680" description="SH3 domain-containing protein" evidence="1">
    <location>
        <begin position="30"/>
        <end position="190"/>
    </location>
</feature>
<protein>
    <recommendedName>
        <fullName evidence="4">SH3 domain-containing protein</fullName>
    </recommendedName>
</protein>
<dbReference type="RefSeq" id="WP_208175378.1">
    <property type="nucleotide sequence ID" value="NZ_JAGETZ010000004.1"/>
</dbReference>
<keyword evidence="1" id="KW-0732">Signal</keyword>
<feature type="signal peptide" evidence="1">
    <location>
        <begin position="1"/>
        <end position="29"/>
    </location>
</feature>
<evidence type="ECO:0000313" key="3">
    <source>
        <dbReference type="Proteomes" id="UP000664369"/>
    </source>
</evidence>
<accession>A0ABS3QEU3</accession>
<reference evidence="2 3" key="1">
    <citation type="submission" date="2021-03" db="EMBL/GenBank/DDBJ databases">
        <authorList>
            <person name="Kim M.K."/>
        </authorList>
    </citation>
    <scope>NUCLEOTIDE SEQUENCE [LARGE SCALE GENOMIC DNA]</scope>
    <source>
        <strain evidence="2 3">BT442</strain>
    </source>
</reference>
<gene>
    <name evidence="2" type="ORF">J4E00_11940</name>
</gene>
<proteinExistence type="predicted"/>